<evidence type="ECO:0000313" key="2">
    <source>
        <dbReference type="Proteomes" id="UP000790709"/>
    </source>
</evidence>
<comment type="caution">
    <text evidence="1">The sequence shown here is derived from an EMBL/GenBank/DDBJ whole genome shotgun (WGS) entry which is preliminary data.</text>
</comment>
<sequence>MSLQFGDLGQRCEWSDACVSATNRELPEKEWEPTHQTTTLKTFIDLVGDPTTCGNWLDGKNLSPSPPPWVAPLLHCTNAWNQTMHVTLKEGAKGQKSKKPQDPVALQGAPTAIRSATWTSLGWRLVTHPGAVTFAHHDCCGMATYVVGNAGCKIWAVMRPKRELCKDDMKEAFECAIDMSKDGRYSQADVTTVCLEDGDIMFQPPGILHTVYTPVPAIFSGGYFYNYNTMHLTRQVLLMAYLDEEGTHTNDHRPGFFRTLCRMVIAL</sequence>
<proteinExistence type="predicted"/>
<keyword evidence="2" id="KW-1185">Reference proteome</keyword>
<reference evidence="1" key="1">
    <citation type="journal article" date="2021" name="New Phytol.">
        <title>Evolutionary innovations through gain and loss of genes in the ectomycorrhizal Boletales.</title>
        <authorList>
            <person name="Wu G."/>
            <person name="Miyauchi S."/>
            <person name="Morin E."/>
            <person name="Kuo A."/>
            <person name="Drula E."/>
            <person name="Varga T."/>
            <person name="Kohler A."/>
            <person name="Feng B."/>
            <person name="Cao Y."/>
            <person name="Lipzen A."/>
            <person name="Daum C."/>
            <person name="Hundley H."/>
            <person name="Pangilinan J."/>
            <person name="Johnson J."/>
            <person name="Barry K."/>
            <person name="LaButti K."/>
            <person name="Ng V."/>
            <person name="Ahrendt S."/>
            <person name="Min B."/>
            <person name="Choi I.G."/>
            <person name="Park H."/>
            <person name="Plett J.M."/>
            <person name="Magnuson J."/>
            <person name="Spatafora J.W."/>
            <person name="Nagy L.G."/>
            <person name="Henrissat B."/>
            <person name="Grigoriev I.V."/>
            <person name="Yang Z.L."/>
            <person name="Xu J."/>
            <person name="Martin F.M."/>
        </authorList>
    </citation>
    <scope>NUCLEOTIDE SEQUENCE</scope>
    <source>
        <strain evidence="1">KUC20120723A-06</strain>
    </source>
</reference>
<evidence type="ECO:0000313" key="1">
    <source>
        <dbReference type="EMBL" id="KAH7916862.1"/>
    </source>
</evidence>
<accession>A0ACB8AWQ6</accession>
<organism evidence="1 2">
    <name type="scientific">Leucogyrophana mollusca</name>
    <dbReference type="NCBI Taxonomy" id="85980"/>
    <lineage>
        <taxon>Eukaryota</taxon>
        <taxon>Fungi</taxon>
        <taxon>Dikarya</taxon>
        <taxon>Basidiomycota</taxon>
        <taxon>Agaricomycotina</taxon>
        <taxon>Agaricomycetes</taxon>
        <taxon>Agaricomycetidae</taxon>
        <taxon>Boletales</taxon>
        <taxon>Boletales incertae sedis</taxon>
        <taxon>Leucogyrophana</taxon>
    </lineage>
</organism>
<dbReference type="EMBL" id="MU267528">
    <property type="protein sequence ID" value="KAH7916862.1"/>
    <property type="molecule type" value="Genomic_DNA"/>
</dbReference>
<gene>
    <name evidence="1" type="ORF">BV22DRAFT_1052859</name>
</gene>
<feature type="non-terminal residue" evidence="1">
    <location>
        <position position="267"/>
    </location>
</feature>
<dbReference type="Proteomes" id="UP000790709">
    <property type="component" value="Unassembled WGS sequence"/>
</dbReference>
<protein>
    <submittedName>
        <fullName evidence="1">Uncharacterized protein</fullName>
    </submittedName>
</protein>
<name>A0ACB8AWQ6_9AGAM</name>